<dbReference type="PROSITE" id="PS50053">
    <property type="entry name" value="UBIQUITIN_2"/>
    <property type="match status" value="1"/>
</dbReference>
<dbReference type="Pfam" id="PF00240">
    <property type="entry name" value="ubiquitin"/>
    <property type="match status" value="1"/>
</dbReference>
<proteinExistence type="predicted"/>
<dbReference type="InterPro" id="IPR000626">
    <property type="entry name" value="Ubiquitin-like_dom"/>
</dbReference>
<evidence type="ECO:0000313" key="3">
    <source>
        <dbReference type="EMBL" id="CAD7643224.1"/>
    </source>
</evidence>
<dbReference type="PANTHER" id="PTHR46728">
    <property type="entry name" value="AN1-TYPE ZINC FINGER PROTEIN 4"/>
    <property type="match status" value="1"/>
</dbReference>
<dbReference type="InterPro" id="IPR029071">
    <property type="entry name" value="Ubiquitin-like_domsf"/>
</dbReference>
<dbReference type="PANTHER" id="PTHR46728:SF1">
    <property type="entry name" value="AN1-TYPE ZINC FINGER PROTEIN 4"/>
    <property type="match status" value="1"/>
</dbReference>
<evidence type="ECO:0000313" key="4">
    <source>
        <dbReference type="Proteomes" id="UP000728032"/>
    </source>
</evidence>
<dbReference type="OrthoDB" id="756206at2759"/>
<evidence type="ECO:0000256" key="1">
    <source>
        <dbReference type="SAM" id="MobiDB-lite"/>
    </source>
</evidence>
<dbReference type="Gene3D" id="3.10.20.90">
    <property type="entry name" value="Phosphatidylinositol 3-kinase Catalytic Subunit, Chain A, domain 1"/>
    <property type="match status" value="1"/>
</dbReference>
<dbReference type="SMART" id="SM00213">
    <property type="entry name" value="UBQ"/>
    <property type="match status" value="1"/>
</dbReference>
<feature type="compositionally biased region" description="Polar residues" evidence="1">
    <location>
        <begin position="15"/>
        <end position="25"/>
    </location>
</feature>
<reference evidence="3" key="1">
    <citation type="submission" date="2020-11" db="EMBL/GenBank/DDBJ databases">
        <authorList>
            <person name="Tran Van P."/>
        </authorList>
    </citation>
    <scope>NUCLEOTIDE SEQUENCE</scope>
</reference>
<evidence type="ECO:0000259" key="2">
    <source>
        <dbReference type="PROSITE" id="PS50053"/>
    </source>
</evidence>
<sequence>MSSRLPSVIDDRQESSVSYENSISNTNDMPLEVDSELIHKSVINMRFPVYIESMTGITFRVDVFPSDTINQIKQQLENTEGIPVSQQHLIWHYKELIDDKTIDDCGIGFGAQMRLVIGLITGPVFRSPDIYDKRDDIKDDIYESKPFLNTLLLLQNLDQIKLISIASEDNMSGNESEVKTRTNESGDQLSETLDFEKLNLREKEDIEMKQKRERQCRHSFAKDFQYIEVERKLIA</sequence>
<organism evidence="3">
    <name type="scientific">Oppiella nova</name>
    <dbReference type="NCBI Taxonomy" id="334625"/>
    <lineage>
        <taxon>Eukaryota</taxon>
        <taxon>Metazoa</taxon>
        <taxon>Ecdysozoa</taxon>
        <taxon>Arthropoda</taxon>
        <taxon>Chelicerata</taxon>
        <taxon>Arachnida</taxon>
        <taxon>Acari</taxon>
        <taxon>Acariformes</taxon>
        <taxon>Sarcoptiformes</taxon>
        <taxon>Oribatida</taxon>
        <taxon>Brachypylina</taxon>
        <taxon>Oppioidea</taxon>
        <taxon>Oppiidae</taxon>
        <taxon>Oppiella</taxon>
    </lineage>
</organism>
<dbReference type="Proteomes" id="UP000728032">
    <property type="component" value="Unassembled WGS sequence"/>
</dbReference>
<name>A0A7R9LLM9_9ACAR</name>
<feature type="region of interest" description="Disordered" evidence="1">
    <location>
        <begin position="1"/>
        <end position="25"/>
    </location>
</feature>
<dbReference type="PRINTS" id="PR00348">
    <property type="entry name" value="UBIQUITIN"/>
</dbReference>
<dbReference type="SUPFAM" id="SSF54236">
    <property type="entry name" value="Ubiquitin-like"/>
    <property type="match status" value="1"/>
</dbReference>
<dbReference type="EMBL" id="OC916116">
    <property type="protein sequence ID" value="CAD7643224.1"/>
    <property type="molecule type" value="Genomic_DNA"/>
</dbReference>
<gene>
    <name evidence="3" type="ORF">ONB1V03_LOCUS4026</name>
</gene>
<keyword evidence="4" id="KW-1185">Reference proteome</keyword>
<dbReference type="InterPro" id="IPR053061">
    <property type="entry name" value="AN1-type_zinc_finger"/>
</dbReference>
<dbReference type="InterPro" id="IPR019956">
    <property type="entry name" value="Ubiquitin_dom"/>
</dbReference>
<accession>A0A7R9LLM9</accession>
<protein>
    <recommendedName>
        <fullName evidence="2">Ubiquitin-like domain-containing protein</fullName>
    </recommendedName>
</protein>
<feature type="domain" description="Ubiquitin-like" evidence="2">
    <location>
        <begin position="47"/>
        <end position="122"/>
    </location>
</feature>
<dbReference type="EMBL" id="CAJPVJ010001291">
    <property type="protein sequence ID" value="CAG2164474.1"/>
    <property type="molecule type" value="Genomic_DNA"/>
</dbReference>
<dbReference type="AlphaFoldDB" id="A0A7R9LLM9"/>